<dbReference type="AlphaFoldDB" id="A0A179D365"/>
<dbReference type="SUPFAM" id="SSF82866">
    <property type="entry name" value="Multidrug efflux transporter AcrB transmembrane domain"/>
    <property type="match status" value="2"/>
</dbReference>
<dbReference type="Gene3D" id="3.30.70.1440">
    <property type="entry name" value="Multidrug efflux transporter AcrB pore domain"/>
    <property type="match status" value="1"/>
</dbReference>
<keyword evidence="1" id="KW-1133">Transmembrane helix</keyword>
<dbReference type="InterPro" id="IPR001036">
    <property type="entry name" value="Acrflvin-R"/>
</dbReference>
<dbReference type="Gene3D" id="3.30.70.1430">
    <property type="entry name" value="Multidrug efflux transporter AcrB pore domain"/>
    <property type="match status" value="2"/>
</dbReference>
<sequence length="1011" mass="110267">MRGFLRWLIDRPPLMLLLVASIVFAGVYALWHLPVDLFPNLDLPVVNIVTHYPGAAPEDMELLVTRPIEDEMRGLPGVKRVASVSVQGISKVTVEFGPGISVREARELVQARLARTAGLLPRGAVPRLENIGTTLQEVLGYVVYGSKDLVELRNLIRFTLTNRLMGIPGVSSVEVFGGDRRAFIIRVRPEALARLGLGISDLELALRRHNASEVAGFLTRGGREYVIRGDARLQTIEDLKNLYLKSADGEAVPLSAVAEVFEGVAPKHYEVRGDGQPAVAFYVRKQPGASSIEVARAVENAVEEFKALLPPGTKIKKFYDQSEIIKEARETISSDLLLGAALAVTVLYLFIGTMRPTLIVAATIPLTLLVTLVLMKILGLSLNVITFSALTLAVGMIVDDAIVVTENVSRHLEMGKASPEAALAGTVEITPPDAAGTFTTVAAFLPLALVTGIAGLFLRPFGLVVSLALLVSLILSLSLVPVLLGNMPPVREPLRPPAGRLLTGLRGLLSRVLSYSLDHPRKVIVLSMGGLTLAGLSVFLGSAKLLPPVDEGAILVEYIMPPGTSLRESNRIGEELVRLAMTDPDVACVYRRTGSPEVGYQIEGVNRGEIMIKLKPKGERYRGVEEIMADLKRAYARFPGVVFLYHQPTQEKMDESLSGLPALFGVTVYGEDLDTLAYLAGKVEEIMDEDPAITNVVNPLKTRRPQIVVRLRYPDLARFGVSLEEVFSTLRATFGGLEATRIVRQREEIDVLLEFDWPEAFGLKRLALLPIRTAKGELVPLRKVADIRVEYLPGEITRLNGEREVTLLAEVEGNLFKVASSLKRRLAALSLPRGYRVEVTGQYKVLKRSLWEMMFILSGAIIFVYLILFAEFKSWKRPLVILTTAPFSLVGAILALWITRQGLNISVAMGVLTLIGICVNNAIVLLDFAEQKIREGMDRKEALIEAAQTRLRPILLTSLTTIFALIPTALGLGAGAEYFRGFAIAVIGGLVTATLVSFILVPCIEVFGSTS</sequence>
<feature type="transmembrane region" description="Helical" evidence="1">
    <location>
        <begin position="332"/>
        <end position="351"/>
    </location>
</feature>
<evidence type="ECO:0000313" key="3">
    <source>
        <dbReference type="Proteomes" id="UP000078390"/>
    </source>
</evidence>
<feature type="transmembrane region" description="Helical" evidence="1">
    <location>
        <begin position="464"/>
        <end position="485"/>
    </location>
</feature>
<dbReference type="Gene3D" id="3.30.70.1320">
    <property type="entry name" value="Multidrug efflux transporter AcrB pore domain like"/>
    <property type="match status" value="1"/>
</dbReference>
<dbReference type="STRING" id="999894.TDIS_1785"/>
<dbReference type="RefSeq" id="WP_068671441.1">
    <property type="nucleotide sequence ID" value="NZ_LWLG01000015.1"/>
</dbReference>
<organism evidence="2 3">
    <name type="scientific">Thermosulfurimonas dismutans</name>
    <dbReference type="NCBI Taxonomy" id="999894"/>
    <lineage>
        <taxon>Bacteria</taxon>
        <taxon>Pseudomonadati</taxon>
        <taxon>Thermodesulfobacteriota</taxon>
        <taxon>Thermodesulfobacteria</taxon>
        <taxon>Thermodesulfobacteriales</taxon>
        <taxon>Thermodesulfobacteriaceae</taxon>
        <taxon>Thermosulfurimonas</taxon>
    </lineage>
</organism>
<accession>A0A179D365</accession>
<feature type="transmembrane region" description="Helical" evidence="1">
    <location>
        <begin position="982"/>
        <end position="1007"/>
    </location>
</feature>
<dbReference type="Gene3D" id="3.30.2090.10">
    <property type="entry name" value="Multidrug efflux transporter AcrB TolC docking domain, DN and DC subdomains"/>
    <property type="match status" value="2"/>
</dbReference>
<keyword evidence="1" id="KW-0472">Membrane</keyword>
<comment type="caution">
    <text evidence="2">The sequence shown here is derived from an EMBL/GenBank/DDBJ whole genome shotgun (WGS) entry which is preliminary data.</text>
</comment>
<dbReference type="SUPFAM" id="SSF82693">
    <property type="entry name" value="Multidrug efflux transporter AcrB pore domain, PN1, PN2, PC1 and PC2 subdomains"/>
    <property type="match status" value="3"/>
</dbReference>
<dbReference type="GO" id="GO:0005886">
    <property type="term" value="C:plasma membrane"/>
    <property type="evidence" value="ECO:0007669"/>
    <property type="project" value="TreeGrafter"/>
</dbReference>
<feature type="transmembrane region" description="Helical" evidence="1">
    <location>
        <begin position="850"/>
        <end position="872"/>
    </location>
</feature>
<gene>
    <name evidence="2" type="ORF">TDIS_1785</name>
</gene>
<dbReference type="PANTHER" id="PTHR32063">
    <property type="match status" value="1"/>
</dbReference>
<keyword evidence="1" id="KW-0812">Transmembrane</keyword>
<dbReference type="Pfam" id="PF00873">
    <property type="entry name" value="ACR_tran"/>
    <property type="match status" value="1"/>
</dbReference>
<dbReference type="SUPFAM" id="SSF82714">
    <property type="entry name" value="Multidrug efflux transporter AcrB TolC docking domain, DN and DC subdomains"/>
    <property type="match status" value="2"/>
</dbReference>
<dbReference type="PATRIC" id="fig|999894.6.peg.1783"/>
<dbReference type="OrthoDB" id="9791035at2"/>
<dbReference type="GO" id="GO:0042910">
    <property type="term" value="F:xenobiotic transmembrane transporter activity"/>
    <property type="evidence" value="ECO:0007669"/>
    <property type="project" value="TreeGrafter"/>
</dbReference>
<evidence type="ECO:0000256" key="1">
    <source>
        <dbReference type="SAM" id="Phobius"/>
    </source>
</evidence>
<protein>
    <recommendedName>
        <fullName evidence="4">Efflux RND transporter permease subunit</fullName>
    </recommendedName>
</protein>
<proteinExistence type="predicted"/>
<feature type="transmembrane region" description="Helical" evidence="1">
    <location>
        <begin position="438"/>
        <end position="458"/>
    </location>
</feature>
<reference evidence="2 3" key="1">
    <citation type="submission" date="2016-04" db="EMBL/GenBank/DDBJ databases">
        <title>Genome analysis of Thermosulfurimonas dismutans, the first thermophilic sulfur-disproportionating bacterium of the phylum Thermodesulfobacteria.</title>
        <authorList>
            <person name="Mardanov A.V."/>
            <person name="Beletsky A.V."/>
            <person name="Kadnikov V.V."/>
            <person name="Slobodkin A.I."/>
            <person name="Ravin N.V."/>
        </authorList>
    </citation>
    <scope>NUCLEOTIDE SEQUENCE [LARGE SCALE GENOMIC DNA]</scope>
    <source>
        <strain evidence="2 3">S95</strain>
    </source>
</reference>
<name>A0A179D365_9BACT</name>
<evidence type="ECO:0000313" key="2">
    <source>
        <dbReference type="EMBL" id="OAQ20159.1"/>
    </source>
</evidence>
<dbReference type="EMBL" id="LWLG01000015">
    <property type="protein sequence ID" value="OAQ20159.1"/>
    <property type="molecule type" value="Genomic_DNA"/>
</dbReference>
<dbReference type="Proteomes" id="UP000078390">
    <property type="component" value="Unassembled WGS sequence"/>
</dbReference>
<feature type="transmembrane region" description="Helical" evidence="1">
    <location>
        <begin position="905"/>
        <end position="929"/>
    </location>
</feature>
<feature type="transmembrane region" description="Helical" evidence="1">
    <location>
        <begin position="358"/>
        <end position="378"/>
    </location>
</feature>
<feature type="transmembrane region" description="Helical" evidence="1">
    <location>
        <begin position="950"/>
        <end position="970"/>
    </location>
</feature>
<dbReference type="PANTHER" id="PTHR32063:SF24">
    <property type="entry name" value="CATION EFFLUX SYSTEM (ACRB_ACRD_ACRF FAMILY)"/>
    <property type="match status" value="1"/>
</dbReference>
<dbReference type="Gene3D" id="1.20.1640.10">
    <property type="entry name" value="Multidrug efflux transporter AcrB transmembrane domain"/>
    <property type="match status" value="2"/>
</dbReference>
<dbReference type="PRINTS" id="PR00702">
    <property type="entry name" value="ACRIFLAVINRP"/>
</dbReference>
<feature type="transmembrane region" description="Helical" evidence="1">
    <location>
        <begin position="12"/>
        <end position="31"/>
    </location>
</feature>
<evidence type="ECO:0008006" key="4">
    <source>
        <dbReference type="Google" id="ProtNLM"/>
    </source>
</evidence>
<feature type="transmembrane region" description="Helical" evidence="1">
    <location>
        <begin position="879"/>
        <end position="899"/>
    </location>
</feature>
<keyword evidence="3" id="KW-1185">Reference proteome</keyword>
<dbReference type="InterPro" id="IPR027463">
    <property type="entry name" value="AcrB_DN_DC_subdom"/>
</dbReference>